<dbReference type="EMBL" id="SDMP01000011">
    <property type="protein sequence ID" value="RYR31726.1"/>
    <property type="molecule type" value="Genomic_DNA"/>
</dbReference>
<dbReference type="InterPro" id="IPR019557">
    <property type="entry name" value="AminoTfrase-like_pln_mobile"/>
</dbReference>
<dbReference type="Proteomes" id="UP000289738">
    <property type="component" value="Chromosome B01"/>
</dbReference>
<gene>
    <name evidence="3" type="ORF">Ahy_B01g056601</name>
</gene>
<proteinExistence type="predicted"/>
<feature type="region of interest" description="Disordered" evidence="1">
    <location>
        <begin position="283"/>
        <end position="361"/>
    </location>
</feature>
<dbReference type="PANTHER" id="PTHR46033:SF8">
    <property type="entry name" value="PROTEIN MAINTENANCE OF MERISTEMS-LIKE"/>
    <property type="match status" value="1"/>
</dbReference>
<feature type="domain" description="Aminotransferase-like plant mobile" evidence="2">
    <location>
        <begin position="39"/>
        <end position="222"/>
    </location>
</feature>
<name>A0A445AZC2_ARAHY</name>
<feature type="region of interest" description="Disordered" evidence="1">
    <location>
        <begin position="237"/>
        <end position="258"/>
    </location>
</feature>
<evidence type="ECO:0000313" key="4">
    <source>
        <dbReference type="Proteomes" id="UP000289738"/>
    </source>
</evidence>
<evidence type="ECO:0000256" key="1">
    <source>
        <dbReference type="SAM" id="MobiDB-lite"/>
    </source>
</evidence>
<reference evidence="3 4" key="1">
    <citation type="submission" date="2019-01" db="EMBL/GenBank/DDBJ databases">
        <title>Sequencing of cultivated peanut Arachis hypogaea provides insights into genome evolution and oil improvement.</title>
        <authorList>
            <person name="Chen X."/>
        </authorList>
    </citation>
    <scope>NUCLEOTIDE SEQUENCE [LARGE SCALE GENOMIC DNA]</scope>
    <source>
        <strain evidence="4">cv. Fuhuasheng</strain>
        <tissue evidence="3">Leaves</tissue>
    </source>
</reference>
<evidence type="ECO:0000313" key="3">
    <source>
        <dbReference type="EMBL" id="RYR31726.1"/>
    </source>
</evidence>
<dbReference type="AlphaFoldDB" id="A0A445AZC2"/>
<evidence type="ECO:0000259" key="2">
    <source>
        <dbReference type="Pfam" id="PF10536"/>
    </source>
</evidence>
<comment type="caution">
    <text evidence="3">The sequence shown here is derived from an EMBL/GenBank/DDBJ whole genome shotgun (WGS) entry which is preliminary data.</text>
</comment>
<sequence>MSGAGTIAEARSLYRLNSVAHVAGSIHEENKVKQFTVYFTWFHERFRVLPDDATEDTIRIYARAYIIMLFFTQLSGDKSGNRVHLRKEERVIQLRLALDRLGDQDIVWEPYASLDVMAVVHLEILTEEHSRLWRACTSLIYFAVIEWHQVDRVLPQLGGVQHEPEPTSNIDWLHAKDGRGGNRWFPSYYQVWHLSWQNRFNAVLSIPRVPDPGPSANFLRWWYREAIKVEEISQDVVQRGSSQAPPRVPMPHVPDNRRVEQRRCVGTRATDQEWRWLDDMIQNDRSSGDGVGHGDHRVRRGRPQRRSGSSGGTSAGLSDRSEGPPYFHHQSPQDQVPETPPQMDIAQGYRQNMDDMHRYQP</sequence>
<accession>A0A445AZC2</accession>
<feature type="compositionally biased region" description="Basic residues" evidence="1">
    <location>
        <begin position="296"/>
        <end position="305"/>
    </location>
</feature>
<organism evidence="3 4">
    <name type="scientific">Arachis hypogaea</name>
    <name type="common">Peanut</name>
    <dbReference type="NCBI Taxonomy" id="3818"/>
    <lineage>
        <taxon>Eukaryota</taxon>
        <taxon>Viridiplantae</taxon>
        <taxon>Streptophyta</taxon>
        <taxon>Embryophyta</taxon>
        <taxon>Tracheophyta</taxon>
        <taxon>Spermatophyta</taxon>
        <taxon>Magnoliopsida</taxon>
        <taxon>eudicotyledons</taxon>
        <taxon>Gunneridae</taxon>
        <taxon>Pentapetalae</taxon>
        <taxon>rosids</taxon>
        <taxon>fabids</taxon>
        <taxon>Fabales</taxon>
        <taxon>Fabaceae</taxon>
        <taxon>Papilionoideae</taxon>
        <taxon>50 kb inversion clade</taxon>
        <taxon>dalbergioids sensu lato</taxon>
        <taxon>Dalbergieae</taxon>
        <taxon>Pterocarpus clade</taxon>
        <taxon>Arachis</taxon>
    </lineage>
</organism>
<keyword evidence="4" id="KW-1185">Reference proteome</keyword>
<protein>
    <recommendedName>
        <fullName evidence="2">Aminotransferase-like plant mobile domain-containing protein</fullName>
    </recommendedName>
</protein>
<dbReference type="PANTHER" id="PTHR46033">
    <property type="entry name" value="PROTEIN MAIN-LIKE 2"/>
    <property type="match status" value="1"/>
</dbReference>
<dbReference type="Pfam" id="PF10536">
    <property type="entry name" value="PMD"/>
    <property type="match status" value="1"/>
</dbReference>
<feature type="compositionally biased region" description="Basic and acidic residues" evidence="1">
    <location>
        <begin position="352"/>
        <end position="361"/>
    </location>
</feature>
<dbReference type="InterPro" id="IPR044824">
    <property type="entry name" value="MAIN-like"/>
</dbReference>
<dbReference type="GO" id="GO:0010073">
    <property type="term" value="P:meristem maintenance"/>
    <property type="evidence" value="ECO:0007669"/>
    <property type="project" value="InterPro"/>
</dbReference>